<feature type="region of interest" description="Disordered" evidence="1">
    <location>
        <begin position="860"/>
        <end position="884"/>
    </location>
</feature>
<evidence type="ECO:0000256" key="1">
    <source>
        <dbReference type="SAM" id="MobiDB-lite"/>
    </source>
</evidence>
<accession>A0A8J4V5D7</accession>
<evidence type="ECO:0000313" key="2">
    <source>
        <dbReference type="EMBL" id="KAF2074402.1"/>
    </source>
</evidence>
<protein>
    <submittedName>
        <fullName evidence="2">Uncharacterized protein</fullName>
    </submittedName>
</protein>
<reference evidence="2" key="1">
    <citation type="submission" date="2020-01" db="EMBL/GenBank/DDBJ databases">
        <title>Development of genomics and gene disruption for Polysphondylium violaceum indicates a role for the polyketide synthase stlB in stalk morphogenesis.</title>
        <authorList>
            <person name="Narita B."/>
            <person name="Kawabe Y."/>
            <person name="Kin K."/>
            <person name="Saito T."/>
            <person name="Gibbs R."/>
            <person name="Kuspa A."/>
            <person name="Muzny D."/>
            <person name="Queller D."/>
            <person name="Richards S."/>
            <person name="Strassman J."/>
            <person name="Sucgang R."/>
            <person name="Worley K."/>
            <person name="Schaap P."/>
        </authorList>
    </citation>
    <scope>NUCLEOTIDE SEQUENCE</scope>
    <source>
        <strain evidence="2">QSvi11</strain>
    </source>
</reference>
<proteinExistence type="predicted"/>
<dbReference type="Proteomes" id="UP000695562">
    <property type="component" value="Unassembled WGS sequence"/>
</dbReference>
<gene>
    <name evidence="2" type="ORF">CYY_004298</name>
</gene>
<comment type="caution">
    <text evidence="2">The sequence shown here is derived from an EMBL/GenBank/DDBJ whole genome shotgun (WGS) entry which is preliminary data.</text>
</comment>
<keyword evidence="3" id="KW-1185">Reference proteome</keyword>
<organism evidence="2 3">
    <name type="scientific">Polysphondylium violaceum</name>
    <dbReference type="NCBI Taxonomy" id="133409"/>
    <lineage>
        <taxon>Eukaryota</taxon>
        <taxon>Amoebozoa</taxon>
        <taxon>Evosea</taxon>
        <taxon>Eumycetozoa</taxon>
        <taxon>Dictyostelia</taxon>
        <taxon>Dictyosteliales</taxon>
        <taxon>Dictyosteliaceae</taxon>
        <taxon>Polysphondylium</taxon>
    </lineage>
</organism>
<sequence length="961" mass="111084">MDGHGLHKQIGSLKNLDSLERKKLIVDFNRLLQDQDFVTYKDLLLSSLKLCVQDDELIVNMLSWRLIAKLFRINRTGDTFTALLTTIKESYPRYVKKCVDKIKEKIDNYKTTSIEEHKKQMLLLKQHEIVLKSIVIDASLEFLNTSNFSSFVLLAIELTTVEKTLIKPLADQIASMATSDTEQPKKDYLETSRDLLKLFGEPYQLLKNPSTFTFLQQNENSIPLVVKCLFDAYEYGVENKNTYYLNTNTIFKLIIQKYFTKVSEKININQTLEKTMSALLIQFKEYSNIFKDEHISKFGEIDPSSHSRYLKLFAYYSKITQFFFKTFGFKFDANILKKSITLIITLLSDLKPSKSFRINPKKADILNAECLPLIKDLFYDLLDSSKQDKWIKDVLVTILKIDTNSSSSNNSNNSLSIGQLKLLHLFFEKIDTYIDVVDLDFIVNHLLKSYFELSSQDCLFELYKVDGFMQFIVNGLIPLLSNERLCITSSKSFYQTLLSIMYTGTKPLVSMIISIWTLIFSNSDESLKNWILILILKNITLFNNHYELPNILSNFSILLTSIWKYLSVDQQTIIYQSLVSQTDLEQGKFPRSVILFLDVLDSIKEQQSLSITCNNLVNNQLVPFLMARLNQSDILLTPNLFENLLYLLSKIQIQSTEMVQSLIGICIEFLNCISDKELMLDNVFLNNGLCIYYAFEIVSRYSESLSHQNIISMLKISNQLSSNPIIKYSICNLLSTLNKNHSLQLIDHMVVMNYLQFIFINLFNTPDIILYEKSTDLLCNLKKSTINLKISDLIPQDKKLKIESLLNLSNVNSKLSDDDISFIQQKKFILDQYQYQQQQSNQEYKLYELPSLVLPIPFNSNTSSHNNNNQQQQPQDINNHNTGIPINSVLNGYQNSNSKYKSSIKKDDLHEGLDLIIQGIHVIKSQIENGIKLDKENLEKFRSEYKSVTDSLINMSDYLFK</sequence>
<evidence type="ECO:0000313" key="3">
    <source>
        <dbReference type="Proteomes" id="UP000695562"/>
    </source>
</evidence>
<feature type="compositionally biased region" description="Low complexity" evidence="1">
    <location>
        <begin position="860"/>
        <end position="881"/>
    </location>
</feature>
<dbReference type="EMBL" id="AJWJ01000149">
    <property type="protein sequence ID" value="KAF2074402.1"/>
    <property type="molecule type" value="Genomic_DNA"/>
</dbReference>
<name>A0A8J4V5D7_9MYCE</name>
<dbReference type="AlphaFoldDB" id="A0A8J4V5D7"/>